<dbReference type="EMBL" id="OMOH01000005">
    <property type="protein sequence ID" value="SPF68564.1"/>
    <property type="molecule type" value="Genomic_DNA"/>
</dbReference>
<proteinExistence type="predicted"/>
<feature type="signal peptide" evidence="2">
    <location>
        <begin position="1"/>
        <end position="23"/>
    </location>
</feature>
<accession>A0A375I182</accession>
<dbReference type="AlphaFoldDB" id="A0A375I182"/>
<feature type="chain" id="PRO_5038764624" description="Lipoprotein" evidence="2">
    <location>
        <begin position="24"/>
        <end position="323"/>
    </location>
</feature>
<evidence type="ECO:0000313" key="4">
    <source>
        <dbReference type="Proteomes" id="UP000265962"/>
    </source>
</evidence>
<dbReference type="PROSITE" id="PS51257">
    <property type="entry name" value="PROKAR_LIPOPROTEIN"/>
    <property type="match status" value="1"/>
</dbReference>
<dbReference type="Proteomes" id="UP000265962">
    <property type="component" value="Unassembled WGS sequence"/>
</dbReference>
<name>A0A375I182_9ACTN</name>
<dbReference type="RefSeq" id="WP_119715715.1">
    <property type="nucleotide sequence ID" value="NZ_OMOH01000005.1"/>
</dbReference>
<gene>
    <name evidence="3" type="ORF">PROPJV5_1546</name>
</gene>
<feature type="region of interest" description="Disordered" evidence="1">
    <location>
        <begin position="29"/>
        <end position="59"/>
    </location>
</feature>
<evidence type="ECO:0008006" key="5">
    <source>
        <dbReference type="Google" id="ProtNLM"/>
    </source>
</evidence>
<evidence type="ECO:0000256" key="1">
    <source>
        <dbReference type="SAM" id="MobiDB-lite"/>
    </source>
</evidence>
<keyword evidence="2" id="KW-0732">Signal</keyword>
<sequence>MHIGTARARAALCALIAGALVLAGCARGSDTTDPSVSPSPSRSASASSSGASPTPAYDLAQPGRARQVIDFLRSASGDRPVLRIEITAESANLTYLSEDEEAETIGYANGSIAHLDATIEYIDQAQFDPDDFAFDDVAALFETAARISGSDQDQDLQINEYDHGNVLMTVTTTPESSTVFFRSDGSVINKLNLTRAADIAEALADTVQDSPQILSVTIERDALTVRVRTSESTVEERTRRASLPTIVSTIKNSDKDPSFDPATINPEVIARLIAQTANRAGNASASDVTVRIGVDTGDTDPRMSFQTGSTEVVTDMNGTTLKK</sequence>
<dbReference type="OrthoDB" id="3711884at2"/>
<protein>
    <recommendedName>
        <fullName evidence="5">Lipoprotein</fullName>
    </recommendedName>
</protein>
<reference evidence="4" key="1">
    <citation type="submission" date="2018-02" db="EMBL/GenBank/DDBJ databases">
        <authorList>
            <person name="Hornung B."/>
        </authorList>
    </citation>
    <scope>NUCLEOTIDE SEQUENCE [LARGE SCALE GENOMIC DNA]</scope>
</reference>
<keyword evidence="4" id="KW-1185">Reference proteome</keyword>
<evidence type="ECO:0000313" key="3">
    <source>
        <dbReference type="EMBL" id="SPF68564.1"/>
    </source>
</evidence>
<evidence type="ECO:0000256" key="2">
    <source>
        <dbReference type="SAM" id="SignalP"/>
    </source>
</evidence>
<feature type="compositionally biased region" description="Low complexity" evidence="1">
    <location>
        <begin position="34"/>
        <end position="56"/>
    </location>
</feature>
<organism evidence="3 4">
    <name type="scientific">Propionibacterium ruminifibrarum</name>
    <dbReference type="NCBI Taxonomy" id="1962131"/>
    <lineage>
        <taxon>Bacteria</taxon>
        <taxon>Bacillati</taxon>
        <taxon>Actinomycetota</taxon>
        <taxon>Actinomycetes</taxon>
        <taxon>Propionibacteriales</taxon>
        <taxon>Propionibacteriaceae</taxon>
        <taxon>Propionibacterium</taxon>
    </lineage>
</organism>